<evidence type="ECO:0000313" key="1">
    <source>
        <dbReference type="EMBL" id="GIN95097.1"/>
    </source>
</evidence>
<reference evidence="1 2" key="1">
    <citation type="submission" date="2021-03" db="EMBL/GenBank/DDBJ databases">
        <title>Antimicrobial resistance genes in bacteria isolated from Japanese honey, and their potential for conferring macrolide and lincosamide resistance in the American foulbrood pathogen Paenibacillus larvae.</title>
        <authorList>
            <person name="Okamoto M."/>
            <person name="Kumagai M."/>
            <person name="Kanamori H."/>
            <person name="Takamatsu D."/>
        </authorList>
    </citation>
    <scope>NUCLEOTIDE SEQUENCE [LARGE SCALE GENOMIC DNA]</scope>
    <source>
        <strain evidence="1 2">J6TS1</strain>
    </source>
</reference>
<dbReference type="Proteomes" id="UP000680670">
    <property type="component" value="Unassembled WGS sequence"/>
</dbReference>
<protein>
    <submittedName>
        <fullName evidence="1">Uncharacterized protein</fullName>
    </submittedName>
</protein>
<organism evidence="1 2">
    <name type="scientific">Siminovitchia terrae</name>
    <name type="common">Bacillus terrae</name>
    <dbReference type="NCBI Taxonomy" id="1914933"/>
    <lineage>
        <taxon>Bacteria</taxon>
        <taxon>Bacillati</taxon>
        <taxon>Bacillota</taxon>
        <taxon>Bacilli</taxon>
        <taxon>Bacillales</taxon>
        <taxon>Bacillaceae</taxon>
        <taxon>Siminovitchia</taxon>
    </lineage>
</organism>
<accession>A0ABQ4KTT3</accession>
<name>A0ABQ4KTT3_SIMTE</name>
<proteinExistence type="predicted"/>
<dbReference type="EMBL" id="BORJ01000002">
    <property type="protein sequence ID" value="GIN95097.1"/>
    <property type="molecule type" value="Genomic_DNA"/>
</dbReference>
<keyword evidence="2" id="KW-1185">Reference proteome</keyword>
<evidence type="ECO:0000313" key="2">
    <source>
        <dbReference type="Proteomes" id="UP000680670"/>
    </source>
</evidence>
<gene>
    <name evidence="1" type="ORF">J6TS1_09670</name>
</gene>
<comment type="caution">
    <text evidence="1">The sequence shown here is derived from an EMBL/GenBank/DDBJ whole genome shotgun (WGS) entry which is preliminary data.</text>
</comment>
<sequence length="104" mass="11649">MQSDNYFILSKSGSFRLFSKADSTISGQLLKLPPALAGGSLRMAFRSDMKVLKQKTGDYRHQENICLECYSKELSSLSEDCQSRMEIKISLIEHCGEKGGRLLP</sequence>